<evidence type="ECO:0000313" key="2">
    <source>
        <dbReference type="EMBL" id="CAL5985106.1"/>
    </source>
</evidence>
<evidence type="ECO:0000313" key="3">
    <source>
        <dbReference type="Proteomes" id="UP001642409"/>
    </source>
</evidence>
<evidence type="ECO:0000313" key="1">
    <source>
        <dbReference type="EMBL" id="CAI9952665.1"/>
    </source>
</evidence>
<dbReference type="EMBL" id="CATOUU010000834">
    <property type="protein sequence ID" value="CAI9952665.1"/>
    <property type="molecule type" value="Genomic_DNA"/>
</dbReference>
<sequence>MNRKNNSKQSYDEIQNMQYEKHINRIKNSTLKIKKDGSLIDLSFTQRFQLDQLYLSRTSHSRRAHARDRLQPRAHSRIHLRRHQIESITQPPLNNPPTVLLLQVRVSRPRPLFSVSNPLSNCFLRVRRRAYWNPLD</sequence>
<protein>
    <submittedName>
        <fullName evidence="2">Hypothetical_protein</fullName>
    </submittedName>
</protein>
<dbReference type="EMBL" id="CAXDID020000018">
    <property type="protein sequence ID" value="CAL5985106.1"/>
    <property type="molecule type" value="Genomic_DNA"/>
</dbReference>
<keyword evidence="3" id="KW-1185">Reference proteome</keyword>
<organism evidence="1">
    <name type="scientific">Hexamita inflata</name>
    <dbReference type="NCBI Taxonomy" id="28002"/>
    <lineage>
        <taxon>Eukaryota</taxon>
        <taxon>Metamonada</taxon>
        <taxon>Diplomonadida</taxon>
        <taxon>Hexamitidae</taxon>
        <taxon>Hexamitinae</taxon>
        <taxon>Hexamita</taxon>
    </lineage>
</organism>
<name>A0AA86Q5D9_9EUKA</name>
<reference evidence="2 3" key="2">
    <citation type="submission" date="2024-07" db="EMBL/GenBank/DDBJ databases">
        <authorList>
            <person name="Akdeniz Z."/>
        </authorList>
    </citation>
    <scope>NUCLEOTIDE SEQUENCE [LARGE SCALE GENOMIC DNA]</scope>
</reference>
<accession>A0AA86Q5D9</accession>
<gene>
    <name evidence="1" type="ORF">HINF_LOCUS40310</name>
    <name evidence="2" type="ORF">HINF_LOCUS8567</name>
</gene>
<reference evidence="1" key="1">
    <citation type="submission" date="2023-06" db="EMBL/GenBank/DDBJ databases">
        <authorList>
            <person name="Kurt Z."/>
        </authorList>
    </citation>
    <scope>NUCLEOTIDE SEQUENCE</scope>
</reference>
<comment type="caution">
    <text evidence="1">The sequence shown here is derived from an EMBL/GenBank/DDBJ whole genome shotgun (WGS) entry which is preliminary data.</text>
</comment>
<dbReference type="AlphaFoldDB" id="A0AA86Q5D9"/>
<proteinExistence type="predicted"/>
<dbReference type="Proteomes" id="UP001642409">
    <property type="component" value="Unassembled WGS sequence"/>
</dbReference>